<evidence type="ECO:0000256" key="3">
    <source>
        <dbReference type="ARBA" id="ARBA00012499"/>
    </source>
</evidence>
<evidence type="ECO:0000256" key="5">
    <source>
        <dbReference type="ARBA" id="ARBA00022833"/>
    </source>
</evidence>
<evidence type="ECO:0000256" key="4">
    <source>
        <dbReference type="ARBA" id="ARBA00022723"/>
    </source>
</evidence>
<gene>
    <name evidence="10" type="primary">msrB</name>
    <name evidence="10" type="ORF">EFB08_13075</name>
</gene>
<feature type="domain" description="MsrB" evidence="9">
    <location>
        <begin position="65"/>
        <end position="187"/>
    </location>
</feature>
<evidence type="ECO:0000256" key="1">
    <source>
        <dbReference type="ARBA" id="ARBA00001947"/>
    </source>
</evidence>
<reference evidence="10 11" key="1">
    <citation type="submission" date="2018-11" db="EMBL/GenBank/DDBJ databases">
        <title>Rufibacter latericius sp. nov., isolated from water in Baiyang Lake.</title>
        <authorList>
            <person name="Yang Y."/>
        </authorList>
    </citation>
    <scope>NUCLEOTIDE SEQUENCE [LARGE SCALE GENOMIC DNA]</scope>
    <source>
        <strain evidence="10 11">R-22-1c-1</strain>
    </source>
</reference>
<dbReference type="SUPFAM" id="SSF51316">
    <property type="entry name" value="Mss4-like"/>
    <property type="match status" value="1"/>
</dbReference>
<dbReference type="AlphaFoldDB" id="A0A3M9MJP7"/>
<evidence type="ECO:0000313" key="10">
    <source>
        <dbReference type="EMBL" id="RNI25779.1"/>
    </source>
</evidence>
<evidence type="ECO:0000313" key="11">
    <source>
        <dbReference type="Proteomes" id="UP000272117"/>
    </source>
</evidence>
<evidence type="ECO:0000259" key="9">
    <source>
        <dbReference type="PROSITE" id="PS51790"/>
    </source>
</evidence>
<dbReference type="Pfam" id="PF01641">
    <property type="entry name" value="SelR"/>
    <property type="match status" value="1"/>
</dbReference>
<dbReference type="Gene3D" id="2.170.150.20">
    <property type="entry name" value="Peptide methionine sulfoxide reductase"/>
    <property type="match status" value="1"/>
</dbReference>
<keyword evidence="4" id="KW-0479">Metal-binding</keyword>
<sequence length="193" mass="21796">MKRLLFYYLFLFLPLLSCQRAAEKTGQQDAPATSVAVTQTTVTDPQQTKNPYYSRTDTTKLHVSDAEWKKVLSPDVYYISRKKGTERAFTGKLWNFTGRGTYYCAACGNKLFRSDAKFASDCGWPSFFETIRKKAVIYQADNSFGMERIEVLCGRCDGHLGHLFDDGPEPTGKRYCMNSVALNFEPDGAFPAN</sequence>
<dbReference type="PROSITE" id="PS51790">
    <property type="entry name" value="MSRB"/>
    <property type="match status" value="1"/>
</dbReference>
<dbReference type="GO" id="GO:0030091">
    <property type="term" value="P:protein repair"/>
    <property type="evidence" value="ECO:0007669"/>
    <property type="project" value="InterPro"/>
</dbReference>
<dbReference type="PANTHER" id="PTHR10173:SF52">
    <property type="entry name" value="METHIONINE-R-SULFOXIDE REDUCTASE B1"/>
    <property type="match status" value="1"/>
</dbReference>
<dbReference type="GO" id="GO:0046872">
    <property type="term" value="F:metal ion binding"/>
    <property type="evidence" value="ECO:0007669"/>
    <property type="project" value="UniProtKB-KW"/>
</dbReference>
<accession>A0A3M9MJP7</accession>
<keyword evidence="6 10" id="KW-0560">Oxidoreductase</keyword>
<keyword evidence="11" id="KW-1185">Reference proteome</keyword>
<dbReference type="GO" id="GO:0005737">
    <property type="term" value="C:cytoplasm"/>
    <property type="evidence" value="ECO:0007669"/>
    <property type="project" value="TreeGrafter"/>
</dbReference>
<evidence type="ECO:0000256" key="7">
    <source>
        <dbReference type="ARBA" id="ARBA00048488"/>
    </source>
</evidence>
<comment type="caution">
    <text evidence="10">The sequence shown here is derived from an EMBL/GenBank/DDBJ whole genome shotgun (WGS) entry which is preliminary data.</text>
</comment>
<dbReference type="OrthoDB" id="4174719at2"/>
<feature type="chain" id="PRO_5018268729" description="peptide-methionine (R)-S-oxide reductase" evidence="8">
    <location>
        <begin position="23"/>
        <end position="193"/>
    </location>
</feature>
<proteinExistence type="inferred from homology"/>
<dbReference type="EMBL" id="RJJD01000008">
    <property type="protein sequence ID" value="RNI25779.1"/>
    <property type="molecule type" value="Genomic_DNA"/>
</dbReference>
<keyword evidence="5" id="KW-0862">Zinc</keyword>
<dbReference type="EC" id="1.8.4.12" evidence="3"/>
<dbReference type="InterPro" id="IPR011057">
    <property type="entry name" value="Mss4-like_sf"/>
</dbReference>
<keyword evidence="8" id="KW-0732">Signal</keyword>
<protein>
    <recommendedName>
        <fullName evidence="3">peptide-methionine (R)-S-oxide reductase</fullName>
        <ecNumber evidence="3">1.8.4.12</ecNumber>
    </recommendedName>
</protein>
<comment type="similarity">
    <text evidence="2">Belongs to the MsrB Met sulfoxide reductase family.</text>
</comment>
<comment type="cofactor">
    <cofactor evidence="1">
        <name>Zn(2+)</name>
        <dbReference type="ChEBI" id="CHEBI:29105"/>
    </cofactor>
</comment>
<dbReference type="Proteomes" id="UP000272117">
    <property type="component" value="Unassembled WGS sequence"/>
</dbReference>
<comment type="catalytic activity">
    <reaction evidence="7">
        <text>L-methionyl-[protein] + [thioredoxin]-disulfide + H2O = L-methionyl-(R)-S-oxide-[protein] + [thioredoxin]-dithiol</text>
        <dbReference type="Rhea" id="RHEA:24164"/>
        <dbReference type="Rhea" id="RHEA-COMP:10698"/>
        <dbReference type="Rhea" id="RHEA-COMP:10700"/>
        <dbReference type="Rhea" id="RHEA-COMP:12313"/>
        <dbReference type="Rhea" id="RHEA-COMP:12314"/>
        <dbReference type="ChEBI" id="CHEBI:15377"/>
        <dbReference type="ChEBI" id="CHEBI:16044"/>
        <dbReference type="ChEBI" id="CHEBI:29950"/>
        <dbReference type="ChEBI" id="CHEBI:45764"/>
        <dbReference type="ChEBI" id="CHEBI:50058"/>
        <dbReference type="EC" id="1.8.4.12"/>
    </reaction>
</comment>
<dbReference type="PANTHER" id="PTHR10173">
    <property type="entry name" value="METHIONINE SULFOXIDE REDUCTASE"/>
    <property type="match status" value="1"/>
</dbReference>
<dbReference type="FunFam" id="2.170.150.20:FF:000001">
    <property type="entry name" value="Peptide methionine sulfoxide reductase MsrB"/>
    <property type="match status" value="1"/>
</dbReference>
<evidence type="ECO:0000256" key="6">
    <source>
        <dbReference type="ARBA" id="ARBA00023002"/>
    </source>
</evidence>
<feature type="signal peptide" evidence="8">
    <location>
        <begin position="1"/>
        <end position="22"/>
    </location>
</feature>
<evidence type="ECO:0000256" key="2">
    <source>
        <dbReference type="ARBA" id="ARBA00007174"/>
    </source>
</evidence>
<dbReference type="InterPro" id="IPR002579">
    <property type="entry name" value="Met_Sox_Rdtase_MsrB_dom"/>
</dbReference>
<dbReference type="GO" id="GO:0033743">
    <property type="term" value="F:peptide-methionine (R)-S-oxide reductase activity"/>
    <property type="evidence" value="ECO:0007669"/>
    <property type="project" value="UniProtKB-EC"/>
</dbReference>
<dbReference type="GO" id="GO:0006979">
    <property type="term" value="P:response to oxidative stress"/>
    <property type="evidence" value="ECO:0007669"/>
    <property type="project" value="InterPro"/>
</dbReference>
<dbReference type="InterPro" id="IPR028427">
    <property type="entry name" value="Met_Sox_Rdtase_MsrB"/>
</dbReference>
<evidence type="ECO:0000256" key="8">
    <source>
        <dbReference type="SAM" id="SignalP"/>
    </source>
</evidence>
<dbReference type="NCBIfam" id="TIGR00357">
    <property type="entry name" value="peptide-methionine (R)-S-oxide reductase MsrB"/>
    <property type="match status" value="1"/>
</dbReference>
<dbReference type="RefSeq" id="WP_123127406.1">
    <property type="nucleotide sequence ID" value="NZ_RJJD01000008.1"/>
</dbReference>
<name>A0A3M9MJP7_9BACT</name>
<organism evidence="10 11">
    <name type="scientific">Rufibacter latericius</name>
    <dbReference type="NCBI Taxonomy" id="2487040"/>
    <lineage>
        <taxon>Bacteria</taxon>
        <taxon>Pseudomonadati</taxon>
        <taxon>Bacteroidota</taxon>
        <taxon>Cytophagia</taxon>
        <taxon>Cytophagales</taxon>
        <taxon>Hymenobacteraceae</taxon>
        <taxon>Rufibacter</taxon>
    </lineage>
</organism>